<gene>
    <name evidence="6" type="ORF">PFL1_04534</name>
</gene>
<evidence type="ECO:0000259" key="5">
    <source>
        <dbReference type="Pfam" id="PF03167"/>
    </source>
</evidence>
<keyword evidence="2" id="KW-0378">Hydrolase</keyword>
<dbReference type="GO" id="GO:0006285">
    <property type="term" value="P:base-excision repair, AP site formation"/>
    <property type="evidence" value="ECO:0007669"/>
    <property type="project" value="InterPro"/>
</dbReference>
<dbReference type="GO" id="GO:0004844">
    <property type="term" value="F:uracil DNA N-glycosylase activity"/>
    <property type="evidence" value="ECO:0007669"/>
    <property type="project" value="TreeGrafter"/>
</dbReference>
<dbReference type="CDD" id="cd10028">
    <property type="entry name" value="UDG-F2_TDG_MUG"/>
    <property type="match status" value="1"/>
</dbReference>
<dbReference type="Pfam" id="PF03167">
    <property type="entry name" value="UDG"/>
    <property type="match status" value="1"/>
</dbReference>
<dbReference type="KEGG" id="pfp:PFL1_04534"/>
<feature type="domain" description="Uracil-DNA glycosylase-like" evidence="5">
    <location>
        <begin position="118"/>
        <end position="237"/>
    </location>
</feature>
<dbReference type="PANTHER" id="PTHR12159:SF9">
    <property type="entry name" value="G_T MISMATCH-SPECIFIC THYMINE DNA GLYCOSYLASE"/>
    <property type="match status" value="1"/>
</dbReference>
<feature type="compositionally biased region" description="Pro residues" evidence="4">
    <location>
        <begin position="1"/>
        <end position="11"/>
    </location>
</feature>
<dbReference type="EMBL" id="KE361637">
    <property type="protein sequence ID" value="EPQ27789.1"/>
    <property type="molecule type" value="Genomic_DNA"/>
</dbReference>
<dbReference type="eggNOG" id="KOG4120">
    <property type="taxonomic scope" value="Eukaryota"/>
</dbReference>
<dbReference type="PANTHER" id="PTHR12159">
    <property type="entry name" value="G/T AND G/U MISMATCH-SPECIFIC DNA GLYCOSYLASE"/>
    <property type="match status" value="1"/>
</dbReference>
<feature type="region of interest" description="Disordered" evidence="4">
    <location>
        <begin position="1"/>
        <end position="108"/>
    </location>
</feature>
<dbReference type="GO" id="GO:0008263">
    <property type="term" value="F:pyrimidine-specific mismatch base pair DNA N-glycosylase activity"/>
    <property type="evidence" value="ECO:0007669"/>
    <property type="project" value="TreeGrafter"/>
</dbReference>
<dbReference type="InterPro" id="IPR036895">
    <property type="entry name" value="Uracil-DNA_glycosylase-like_sf"/>
</dbReference>
<name>A0A061H5Q4_9BASI</name>
<dbReference type="RefSeq" id="XP_007880251.1">
    <property type="nucleotide sequence ID" value="XM_007882060.1"/>
</dbReference>
<evidence type="ECO:0000313" key="7">
    <source>
        <dbReference type="Proteomes" id="UP000053664"/>
    </source>
</evidence>
<feature type="region of interest" description="Disordered" evidence="4">
    <location>
        <begin position="269"/>
        <end position="300"/>
    </location>
</feature>
<dbReference type="OrthoDB" id="565731at2759"/>
<protein>
    <recommendedName>
        <fullName evidence="5">Uracil-DNA glycosylase-like domain-containing protein</fullName>
    </recommendedName>
</protein>
<proteinExistence type="predicted"/>
<feature type="compositionally biased region" description="Low complexity" evidence="4">
    <location>
        <begin position="66"/>
        <end position="88"/>
    </location>
</feature>
<dbReference type="SUPFAM" id="SSF52141">
    <property type="entry name" value="Uracil-DNA glycosylase-like"/>
    <property type="match status" value="1"/>
</dbReference>
<keyword evidence="1" id="KW-0227">DNA damage</keyword>
<evidence type="ECO:0000256" key="4">
    <source>
        <dbReference type="SAM" id="MobiDB-lite"/>
    </source>
</evidence>
<evidence type="ECO:0000256" key="1">
    <source>
        <dbReference type="ARBA" id="ARBA00022763"/>
    </source>
</evidence>
<dbReference type="GeneID" id="19318635"/>
<feature type="compositionally biased region" description="Acidic residues" evidence="4">
    <location>
        <begin position="495"/>
        <end position="516"/>
    </location>
</feature>
<dbReference type="InterPro" id="IPR005122">
    <property type="entry name" value="Uracil-DNA_glycosylase-like"/>
</dbReference>
<feature type="compositionally biased region" description="Polar residues" evidence="4">
    <location>
        <begin position="370"/>
        <end position="385"/>
    </location>
</feature>
<feature type="region of interest" description="Disordered" evidence="4">
    <location>
        <begin position="485"/>
        <end position="523"/>
    </location>
</feature>
<accession>A0A061H5Q4</accession>
<dbReference type="HOGENOM" id="CLU_028135_0_0_1"/>
<evidence type="ECO:0000313" key="6">
    <source>
        <dbReference type="EMBL" id="EPQ27789.1"/>
    </source>
</evidence>
<dbReference type="Gene3D" id="3.40.470.10">
    <property type="entry name" value="Uracil-DNA glycosylase-like domain"/>
    <property type="match status" value="1"/>
</dbReference>
<keyword evidence="3" id="KW-0234">DNA repair</keyword>
<evidence type="ECO:0000256" key="3">
    <source>
        <dbReference type="ARBA" id="ARBA00023204"/>
    </source>
</evidence>
<evidence type="ECO:0000256" key="2">
    <source>
        <dbReference type="ARBA" id="ARBA00022801"/>
    </source>
</evidence>
<sequence length="523" mass="56914">MDSPDTPPPRLPAHFAHSYAYTLPASPSPSPSPSARAPRRSPRKPVPTVPYASLVAPSSSPEPHARSSAASTSRTRSHSADPSASASPSKKRKRIKRTVDDPASAEGSKYAQYHGVPDHISPRNHVLLCGINPGLTSSALQHHFAGPTNHFYPVLHQSGLTSRRFRPDEDHTFPTLRPFSLGLTNIGQRPTVEASELPRHEMDAGVPVFLRKVDRWRPRTVAFVGKGIAEVVSKCLKRCPPGHDGSEGAARITLDIPTSMLLAFDPDAAAQGARGSRTKSTRNKGETPPKRKSVKKDDVKDDSGYGLLPFVFVHRRQGASSNTDTVVADPSRPLVDIANIKVESNATSGDAIKVEEGRSSRDPCAAVLNRDTTSLPAQPSSTTDTDVAGEGDVYDDLTFFFVSPSTSARVTTHFLNDKAQILRHLARFLEFLSRRHRRRAGASASDDIKVEPDVEDDETRRVEFRCIDLDTLTFLEARSVPLLPAATTAKVEEKREEEEDVDVDELIDDDDDDDDNGGIASPS</sequence>
<feature type="region of interest" description="Disordered" evidence="4">
    <location>
        <begin position="370"/>
        <end position="389"/>
    </location>
</feature>
<feature type="compositionally biased region" description="Basic and acidic residues" evidence="4">
    <location>
        <begin position="283"/>
        <end position="300"/>
    </location>
</feature>
<organism evidence="6 7">
    <name type="scientific">Pseudozyma flocculosa PF-1</name>
    <dbReference type="NCBI Taxonomy" id="1277687"/>
    <lineage>
        <taxon>Eukaryota</taxon>
        <taxon>Fungi</taxon>
        <taxon>Dikarya</taxon>
        <taxon>Basidiomycota</taxon>
        <taxon>Ustilaginomycotina</taxon>
        <taxon>Ustilaginomycetes</taxon>
        <taxon>Ustilaginales</taxon>
        <taxon>Ustilaginaceae</taxon>
        <taxon>Pseudozyma</taxon>
    </lineage>
</organism>
<reference evidence="6 7" key="1">
    <citation type="journal article" date="2013" name="Plant Cell">
        <title>The transition from a phytopathogenic smut ancestor to an anamorphic biocontrol agent deciphered by comparative whole-genome analysis.</title>
        <authorList>
            <person name="Lefebvre F."/>
            <person name="Joly D.L."/>
            <person name="Labbe C."/>
            <person name="Teichmann B."/>
            <person name="Linning R."/>
            <person name="Belzile F."/>
            <person name="Bakkeren G."/>
            <person name="Belanger R.R."/>
        </authorList>
    </citation>
    <scope>NUCLEOTIDE SEQUENCE [LARGE SCALE GENOMIC DNA]</scope>
    <source>
        <strain evidence="6 7">PF-1</strain>
    </source>
</reference>
<dbReference type="InterPro" id="IPR015637">
    <property type="entry name" value="MUG/TDG"/>
</dbReference>
<dbReference type="AlphaFoldDB" id="A0A061H5Q4"/>
<dbReference type="Proteomes" id="UP000053664">
    <property type="component" value="Unassembled WGS sequence"/>
</dbReference>